<dbReference type="InterPro" id="IPR020631">
    <property type="entry name" value="THF_DH/CycHdrlase_NAD-bd_dom"/>
</dbReference>
<evidence type="ECO:0000256" key="2">
    <source>
        <dbReference type="ARBA" id="ARBA00022786"/>
    </source>
</evidence>
<keyword evidence="6" id="KW-1185">Reference proteome</keyword>
<dbReference type="Pfam" id="PF02882">
    <property type="entry name" value="THF_DHG_CYH_C"/>
    <property type="match status" value="1"/>
</dbReference>
<keyword evidence="2" id="KW-0833">Ubl conjugation pathway</keyword>
<dbReference type="InterPro" id="IPR050235">
    <property type="entry name" value="CK1_Ser-Thr_kinase"/>
</dbReference>
<dbReference type="SUPFAM" id="SSF51735">
    <property type="entry name" value="NAD(P)-binding Rossmann-fold domains"/>
    <property type="match status" value="1"/>
</dbReference>
<dbReference type="InterPro" id="IPR024729">
    <property type="entry name" value="USP7_ICP0-binding_dom"/>
</dbReference>
<protein>
    <recommendedName>
        <fullName evidence="7">Protein kinase domain-containing protein</fullName>
    </recommendedName>
</protein>
<evidence type="ECO:0000259" key="4">
    <source>
        <dbReference type="Pfam" id="PF12436"/>
    </source>
</evidence>
<evidence type="ECO:0000256" key="1">
    <source>
        <dbReference type="ARBA" id="ARBA00005926"/>
    </source>
</evidence>
<dbReference type="Pfam" id="PF12436">
    <property type="entry name" value="USP7_ICP0_bdg"/>
    <property type="match status" value="1"/>
</dbReference>
<dbReference type="GO" id="GO:0004488">
    <property type="term" value="F:methylenetetrahydrofolate dehydrogenase (NADP+) activity"/>
    <property type="evidence" value="ECO:0007669"/>
    <property type="project" value="InterPro"/>
</dbReference>
<accession>A0AA35ZRG0</accession>
<comment type="similarity">
    <text evidence="1">Belongs to the protein kinase superfamily. CK1 Ser/Thr protein kinase family. Casein kinase I subfamily.</text>
</comment>
<dbReference type="Gene3D" id="1.10.510.10">
    <property type="entry name" value="Transferase(Phosphotransferase) domain 1"/>
    <property type="match status" value="1"/>
</dbReference>
<reference evidence="5" key="1">
    <citation type="submission" date="2023-04" db="EMBL/GenBank/DDBJ databases">
        <authorList>
            <person name="Vijverberg K."/>
            <person name="Xiong W."/>
            <person name="Schranz E."/>
        </authorList>
    </citation>
    <scope>NUCLEOTIDE SEQUENCE</scope>
</reference>
<dbReference type="Gene3D" id="3.40.50.720">
    <property type="entry name" value="NAD(P)-binding Rossmann-like Domain"/>
    <property type="match status" value="1"/>
</dbReference>
<dbReference type="EMBL" id="OX465084">
    <property type="protein sequence ID" value="CAI9297518.1"/>
    <property type="molecule type" value="Genomic_DNA"/>
</dbReference>
<dbReference type="Proteomes" id="UP001177003">
    <property type="component" value="Chromosome 8"/>
</dbReference>
<sequence>MCGACRICGTEVTFSWDIKPDNFLIGLGRRANQVYAIDFRLAKKYRDSSTHQHIPYRENKNLIGTTRYANMNPSLMKHKRSNIVGLPVSILLLKEDVTVTVVHPRTEDLESMIHEADIFIAAIGQPMMGSWIKVGLWLLMWGRMWSMMLPENQDIGLWLEDGDIICFQKPLKGGTIKNRYQDVPFFLEYVHNHQVVHFRSPEKPEEDQFSLEL</sequence>
<evidence type="ECO:0000313" key="5">
    <source>
        <dbReference type="EMBL" id="CAI9297518.1"/>
    </source>
</evidence>
<dbReference type="PANTHER" id="PTHR11909">
    <property type="entry name" value="CASEIN KINASE-RELATED"/>
    <property type="match status" value="1"/>
</dbReference>
<organism evidence="5 6">
    <name type="scientific">Lactuca saligna</name>
    <name type="common">Willowleaf lettuce</name>
    <dbReference type="NCBI Taxonomy" id="75948"/>
    <lineage>
        <taxon>Eukaryota</taxon>
        <taxon>Viridiplantae</taxon>
        <taxon>Streptophyta</taxon>
        <taxon>Embryophyta</taxon>
        <taxon>Tracheophyta</taxon>
        <taxon>Spermatophyta</taxon>
        <taxon>Magnoliopsida</taxon>
        <taxon>eudicotyledons</taxon>
        <taxon>Gunneridae</taxon>
        <taxon>Pentapetalae</taxon>
        <taxon>asterids</taxon>
        <taxon>campanulids</taxon>
        <taxon>Asterales</taxon>
        <taxon>Asteraceae</taxon>
        <taxon>Cichorioideae</taxon>
        <taxon>Cichorieae</taxon>
        <taxon>Lactucinae</taxon>
        <taxon>Lactuca</taxon>
    </lineage>
</organism>
<proteinExistence type="inferred from homology"/>
<dbReference type="AlphaFoldDB" id="A0AA35ZRG0"/>
<evidence type="ECO:0008006" key="7">
    <source>
        <dbReference type="Google" id="ProtNLM"/>
    </source>
</evidence>
<evidence type="ECO:0000259" key="3">
    <source>
        <dbReference type="Pfam" id="PF02882"/>
    </source>
</evidence>
<gene>
    <name evidence="5" type="ORF">LSALG_LOCUS36327</name>
</gene>
<feature type="domain" description="Tetrahydrofolate dehydrogenase/cyclohydrolase NAD(P)-binding" evidence="3">
    <location>
        <begin position="80"/>
        <end position="134"/>
    </location>
</feature>
<dbReference type="SUPFAM" id="SSF56112">
    <property type="entry name" value="Protein kinase-like (PK-like)"/>
    <property type="match status" value="1"/>
</dbReference>
<dbReference type="InterPro" id="IPR011009">
    <property type="entry name" value="Kinase-like_dom_sf"/>
</dbReference>
<dbReference type="InterPro" id="IPR036291">
    <property type="entry name" value="NAD(P)-bd_dom_sf"/>
</dbReference>
<evidence type="ECO:0000313" key="6">
    <source>
        <dbReference type="Proteomes" id="UP001177003"/>
    </source>
</evidence>
<name>A0AA35ZRG0_LACSI</name>
<feature type="domain" description="Ubiquitin carboxyl-terminal hydrolase 7 ICP0-binding" evidence="4">
    <location>
        <begin position="159"/>
        <end position="213"/>
    </location>
</feature>
<dbReference type="GO" id="GO:0140096">
    <property type="term" value="F:catalytic activity, acting on a protein"/>
    <property type="evidence" value="ECO:0007669"/>
    <property type="project" value="UniProtKB-ARBA"/>
</dbReference>